<dbReference type="PROSITE" id="PS00676">
    <property type="entry name" value="SIGMA54_INTERACT_2"/>
    <property type="match status" value="1"/>
</dbReference>
<evidence type="ECO:0000256" key="4">
    <source>
        <dbReference type="ARBA" id="ARBA00023125"/>
    </source>
</evidence>
<dbReference type="Pfam" id="PF25601">
    <property type="entry name" value="AAA_lid_14"/>
    <property type="match status" value="1"/>
</dbReference>
<dbReference type="PROSITE" id="PS50006">
    <property type="entry name" value="FHA_DOMAIN"/>
    <property type="match status" value="1"/>
</dbReference>
<dbReference type="Proteomes" id="UP001291309">
    <property type="component" value="Unassembled WGS sequence"/>
</dbReference>
<evidence type="ECO:0000313" key="8">
    <source>
        <dbReference type="EMBL" id="MDY7229279.1"/>
    </source>
</evidence>
<evidence type="ECO:0000259" key="7">
    <source>
        <dbReference type="PROSITE" id="PS50045"/>
    </source>
</evidence>
<evidence type="ECO:0000313" key="9">
    <source>
        <dbReference type="Proteomes" id="UP001291309"/>
    </source>
</evidence>
<dbReference type="PROSITE" id="PS50045">
    <property type="entry name" value="SIGMA54_INTERACT_4"/>
    <property type="match status" value="1"/>
</dbReference>
<evidence type="ECO:0000256" key="2">
    <source>
        <dbReference type="ARBA" id="ARBA00022840"/>
    </source>
</evidence>
<dbReference type="EMBL" id="JAXIVS010000007">
    <property type="protein sequence ID" value="MDY7229279.1"/>
    <property type="molecule type" value="Genomic_DNA"/>
</dbReference>
<dbReference type="SMART" id="SM00240">
    <property type="entry name" value="FHA"/>
    <property type="match status" value="1"/>
</dbReference>
<dbReference type="InterPro" id="IPR058031">
    <property type="entry name" value="AAA_lid_NorR"/>
</dbReference>
<keyword evidence="3" id="KW-0805">Transcription regulation</keyword>
<proteinExistence type="predicted"/>
<dbReference type="Gene3D" id="3.40.50.300">
    <property type="entry name" value="P-loop containing nucleotide triphosphate hydrolases"/>
    <property type="match status" value="1"/>
</dbReference>
<organism evidence="8 9">
    <name type="scientific">Hyalangium rubrum</name>
    <dbReference type="NCBI Taxonomy" id="3103134"/>
    <lineage>
        <taxon>Bacteria</taxon>
        <taxon>Pseudomonadati</taxon>
        <taxon>Myxococcota</taxon>
        <taxon>Myxococcia</taxon>
        <taxon>Myxococcales</taxon>
        <taxon>Cystobacterineae</taxon>
        <taxon>Archangiaceae</taxon>
        <taxon>Hyalangium</taxon>
    </lineage>
</organism>
<dbReference type="SUPFAM" id="SSF49879">
    <property type="entry name" value="SMAD/FHA domain"/>
    <property type="match status" value="1"/>
</dbReference>
<dbReference type="InterPro" id="IPR002197">
    <property type="entry name" value="HTH_Fis"/>
</dbReference>
<evidence type="ECO:0000256" key="3">
    <source>
        <dbReference type="ARBA" id="ARBA00023015"/>
    </source>
</evidence>
<dbReference type="InterPro" id="IPR025944">
    <property type="entry name" value="Sigma_54_int_dom_CS"/>
</dbReference>
<reference evidence="8 9" key="1">
    <citation type="submission" date="2023-12" db="EMBL/GenBank/DDBJ databases">
        <title>the genome sequence of Hyalangium sp. s54d21.</title>
        <authorList>
            <person name="Zhang X."/>
        </authorList>
    </citation>
    <scope>NUCLEOTIDE SEQUENCE [LARGE SCALE GENOMIC DNA]</scope>
    <source>
        <strain evidence="9">s54d21</strain>
    </source>
</reference>
<dbReference type="InterPro" id="IPR027417">
    <property type="entry name" value="P-loop_NTPase"/>
</dbReference>
<keyword evidence="9" id="KW-1185">Reference proteome</keyword>
<dbReference type="Gene3D" id="1.10.8.60">
    <property type="match status" value="1"/>
</dbReference>
<dbReference type="InterPro" id="IPR009057">
    <property type="entry name" value="Homeodomain-like_sf"/>
</dbReference>
<dbReference type="PANTHER" id="PTHR32071">
    <property type="entry name" value="TRANSCRIPTIONAL REGULATORY PROTEIN"/>
    <property type="match status" value="1"/>
</dbReference>
<dbReference type="Gene3D" id="2.60.200.20">
    <property type="match status" value="1"/>
</dbReference>
<keyword evidence="2" id="KW-0067">ATP-binding</keyword>
<sequence>MSETVLITSQESAGPPSPRRCQLLVIDGPDAGRAVPLGAEPVRVGTREGCTLRLTDPRVSGEHLEVRADGLDFVVKDLESRNGTLYEGSRIREVRVQPGATFKLGRSFLRLQPESQPWEVAPSQARRFGELVGESLAMRELFAVLERVSPSDVTVLLQGETGTGKELAARSIHEASARRKGPFVAVDCGALPEGLVESELFGHVKGAFTGALAARSGAFVRANGGTLFLDELAGIPPPVQARLLRVLEERKVRPVGGDAEQRVDVRVVAASRQELALAVAEGTFRPDLYYRLAVVPLPLPPLRQRREDLPLLIAEILRRRGLEPGPIRGPALELLSGHAWPGNVRELRNVLERALALAPGASRFEELRPSLQPVGAGPELAVRTDLPFSEAKQALIEHFERHYLRDVLARARGNLSEAARQSGVDRKHLRALARRHGLLPSSDEPDDAER</sequence>
<dbReference type="SMART" id="SM00382">
    <property type="entry name" value="AAA"/>
    <property type="match status" value="1"/>
</dbReference>
<dbReference type="Pfam" id="PF00158">
    <property type="entry name" value="Sigma54_activat"/>
    <property type="match status" value="1"/>
</dbReference>
<protein>
    <submittedName>
        <fullName evidence="8">Sigma 54-interacting transcriptional regulator</fullName>
    </submittedName>
</protein>
<evidence type="ECO:0000256" key="5">
    <source>
        <dbReference type="ARBA" id="ARBA00023163"/>
    </source>
</evidence>
<dbReference type="Pfam" id="PF02954">
    <property type="entry name" value="HTH_8"/>
    <property type="match status" value="1"/>
</dbReference>
<dbReference type="InterPro" id="IPR025943">
    <property type="entry name" value="Sigma_54_int_dom_ATP-bd_2"/>
</dbReference>
<dbReference type="InterPro" id="IPR000253">
    <property type="entry name" value="FHA_dom"/>
</dbReference>
<evidence type="ECO:0000256" key="1">
    <source>
        <dbReference type="ARBA" id="ARBA00022741"/>
    </source>
</evidence>
<name>A0ABU5H727_9BACT</name>
<dbReference type="RefSeq" id="WP_321547999.1">
    <property type="nucleotide sequence ID" value="NZ_JAXIVS010000007.1"/>
</dbReference>
<comment type="caution">
    <text evidence="8">The sequence shown here is derived from an EMBL/GenBank/DDBJ whole genome shotgun (WGS) entry which is preliminary data.</text>
</comment>
<dbReference type="InterPro" id="IPR002078">
    <property type="entry name" value="Sigma_54_int"/>
</dbReference>
<dbReference type="InterPro" id="IPR003593">
    <property type="entry name" value="AAA+_ATPase"/>
</dbReference>
<keyword evidence="4" id="KW-0238">DNA-binding</keyword>
<dbReference type="Pfam" id="PF16697">
    <property type="entry name" value="Yop-YscD_cpl"/>
    <property type="match status" value="1"/>
</dbReference>
<evidence type="ECO:0000259" key="6">
    <source>
        <dbReference type="PROSITE" id="PS50006"/>
    </source>
</evidence>
<dbReference type="InterPro" id="IPR008984">
    <property type="entry name" value="SMAD_FHA_dom_sf"/>
</dbReference>
<dbReference type="CDD" id="cd00060">
    <property type="entry name" value="FHA"/>
    <property type="match status" value="1"/>
</dbReference>
<dbReference type="InterPro" id="IPR032030">
    <property type="entry name" value="YscD_cytoplasmic_dom"/>
</dbReference>
<dbReference type="PROSITE" id="PS00688">
    <property type="entry name" value="SIGMA54_INTERACT_3"/>
    <property type="match status" value="1"/>
</dbReference>
<feature type="domain" description="FHA" evidence="6">
    <location>
        <begin position="42"/>
        <end position="91"/>
    </location>
</feature>
<dbReference type="Gene3D" id="1.10.10.60">
    <property type="entry name" value="Homeodomain-like"/>
    <property type="match status" value="1"/>
</dbReference>
<dbReference type="SUPFAM" id="SSF46689">
    <property type="entry name" value="Homeodomain-like"/>
    <property type="match status" value="1"/>
</dbReference>
<keyword evidence="5" id="KW-0804">Transcription</keyword>
<dbReference type="CDD" id="cd00009">
    <property type="entry name" value="AAA"/>
    <property type="match status" value="1"/>
</dbReference>
<accession>A0ABU5H727</accession>
<keyword evidence="1" id="KW-0547">Nucleotide-binding</keyword>
<gene>
    <name evidence="8" type="ORF">SYV04_23000</name>
</gene>
<dbReference type="SUPFAM" id="SSF52540">
    <property type="entry name" value="P-loop containing nucleoside triphosphate hydrolases"/>
    <property type="match status" value="1"/>
</dbReference>
<feature type="domain" description="Sigma-54 factor interaction" evidence="7">
    <location>
        <begin position="131"/>
        <end position="356"/>
    </location>
</feature>